<dbReference type="FunFam" id="3.30.160.100:FF:000001">
    <property type="entry name" value="Ribosome hibernation promoting factor"/>
    <property type="match status" value="1"/>
</dbReference>
<name>A0A0D6EUT5_9PROT</name>
<protein>
    <recommendedName>
        <fullName evidence="4">Ribosome hibernation promoting factor</fullName>
    </recommendedName>
    <alternativeName>
        <fullName evidence="5">Hibernation factor HPF</fullName>
    </alternativeName>
</protein>
<dbReference type="AlphaFoldDB" id="A0A0D6EUT5"/>
<gene>
    <name evidence="6" type="primary">yhbH</name>
    <name evidence="6" type="ORF">BN1208_0126</name>
</gene>
<keyword evidence="7" id="KW-1185">Reference proteome</keyword>
<organism evidence="6 7">
    <name type="scientific">Candidatus Methylopumilus planktonicus</name>
    <dbReference type="NCBI Taxonomy" id="1581557"/>
    <lineage>
        <taxon>Bacteria</taxon>
        <taxon>Pseudomonadati</taxon>
        <taxon>Pseudomonadota</taxon>
        <taxon>Betaproteobacteria</taxon>
        <taxon>Nitrosomonadales</taxon>
        <taxon>Methylophilaceae</taxon>
        <taxon>Candidatus Methylopumilus</taxon>
    </lineage>
</organism>
<evidence type="ECO:0000256" key="5">
    <source>
        <dbReference type="ARBA" id="ARBA00041319"/>
    </source>
</evidence>
<evidence type="ECO:0000256" key="3">
    <source>
        <dbReference type="ARBA" id="ARBA00038695"/>
    </source>
</evidence>
<keyword evidence="1" id="KW-0810">Translation regulation</keyword>
<dbReference type="Gene3D" id="3.30.160.100">
    <property type="entry name" value="Ribosome hibernation promotion factor-like"/>
    <property type="match status" value="1"/>
</dbReference>
<evidence type="ECO:0000256" key="1">
    <source>
        <dbReference type="ARBA" id="ARBA00022845"/>
    </source>
</evidence>
<dbReference type="GO" id="GO:0043024">
    <property type="term" value="F:ribosomal small subunit binding"/>
    <property type="evidence" value="ECO:0007669"/>
    <property type="project" value="TreeGrafter"/>
</dbReference>
<dbReference type="NCBIfam" id="TIGR00741">
    <property type="entry name" value="yfiA"/>
    <property type="match status" value="1"/>
</dbReference>
<proteinExistence type="inferred from homology"/>
<dbReference type="InterPro" id="IPR050574">
    <property type="entry name" value="HPF/YfiA_ribosome-assoc"/>
</dbReference>
<dbReference type="PANTHER" id="PTHR33231">
    <property type="entry name" value="30S RIBOSOMAL PROTEIN"/>
    <property type="match status" value="1"/>
</dbReference>
<dbReference type="EMBL" id="LN827929">
    <property type="protein sequence ID" value="CEZ19022.1"/>
    <property type="molecule type" value="Genomic_DNA"/>
</dbReference>
<dbReference type="KEGG" id="mbat:BN1208_0126"/>
<evidence type="ECO:0000256" key="4">
    <source>
        <dbReference type="ARBA" id="ARBA00041148"/>
    </source>
</evidence>
<dbReference type="Proteomes" id="UP000064007">
    <property type="component" value="Chromosome 1"/>
</dbReference>
<evidence type="ECO:0000313" key="6">
    <source>
        <dbReference type="EMBL" id="CEZ19022.1"/>
    </source>
</evidence>
<comment type="similarity">
    <text evidence="2">Belongs to the HPF/YfiA ribosome-associated protein family. Short HPF subfamily.</text>
</comment>
<dbReference type="PANTHER" id="PTHR33231:SF1">
    <property type="entry name" value="30S RIBOSOMAL PROTEIN"/>
    <property type="match status" value="1"/>
</dbReference>
<dbReference type="HOGENOM" id="CLU_071472_3_1_4"/>
<dbReference type="SUPFAM" id="SSF69754">
    <property type="entry name" value="Ribosome binding protein Y (YfiA homologue)"/>
    <property type="match status" value="1"/>
</dbReference>
<sequence>MNIHLTGHHLEITPSLKEYIQTKLAKIFHHFDHVIDAKVTLTVIKLEHIVEATIHLPKSDIHAECRGESMYTAIDLLSSKLDRQVIKYKELHKDHHRVEGGLKHQSIE</sequence>
<dbReference type="STRING" id="1581557.BN1208_0126"/>
<evidence type="ECO:0000313" key="7">
    <source>
        <dbReference type="Proteomes" id="UP000064007"/>
    </source>
</evidence>
<dbReference type="GO" id="GO:0022627">
    <property type="term" value="C:cytosolic small ribosomal subunit"/>
    <property type="evidence" value="ECO:0007669"/>
    <property type="project" value="TreeGrafter"/>
</dbReference>
<dbReference type="CDD" id="cd00552">
    <property type="entry name" value="RaiA"/>
    <property type="match status" value="1"/>
</dbReference>
<dbReference type="GO" id="GO:0045900">
    <property type="term" value="P:negative regulation of translational elongation"/>
    <property type="evidence" value="ECO:0007669"/>
    <property type="project" value="TreeGrafter"/>
</dbReference>
<dbReference type="RefSeq" id="WP_046486759.1">
    <property type="nucleotide sequence ID" value="NZ_CP040978.1"/>
</dbReference>
<dbReference type="InterPro" id="IPR003489">
    <property type="entry name" value="RHF/RaiA"/>
</dbReference>
<evidence type="ECO:0000256" key="2">
    <source>
        <dbReference type="ARBA" id="ARBA00038434"/>
    </source>
</evidence>
<reference evidence="7" key="1">
    <citation type="submission" date="2014-12" db="EMBL/GenBank/DDBJ databases">
        <authorList>
            <person name="Salcher M.M."/>
        </authorList>
    </citation>
    <scope>NUCLEOTIDE SEQUENCE [LARGE SCALE GENOMIC DNA]</scope>
    <source>
        <strain evidence="7">MMS-10A-171</strain>
    </source>
</reference>
<dbReference type="OrthoDB" id="9795980at2"/>
<dbReference type="Pfam" id="PF02482">
    <property type="entry name" value="Ribosomal_S30AE"/>
    <property type="match status" value="1"/>
</dbReference>
<accession>A0A0D6EUT5</accession>
<comment type="subunit">
    <text evidence="3">Associates exclusively with 100S ribosomes, which are dimers of 70S ribosomes.</text>
</comment>
<dbReference type="InterPro" id="IPR036567">
    <property type="entry name" value="RHF-like"/>
</dbReference>